<dbReference type="EMBL" id="JADIIN010000024">
    <property type="protein sequence ID" value="MBF4468468.1"/>
    <property type="molecule type" value="Genomic_DNA"/>
</dbReference>
<dbReference type="RefSeq" id="WP_278522292.1">
    <property type="nucleotide sequence ID" value="NZ_JADIIN010000024.1"/>
</dbReference>
<evidence type="ECO:0000313" key="3">
    <source>
        <dbReference type="EMBL" id="MBF4468468.1"/>
    </source>
</evidence>
<dbReference type="AlphaFoldDB" id="A0A843ALR1"/>
<organism evidence="3 4">
    <name type="scientific">Methanobrevibacter arboriphilus</name>
    <dbReference type="NCBI Taxonomy" id="39441"/>
    <lineage>
        <taxon>Archaea</taxon>
        <taxon>Methanobacteriati</taxon>
        <taxon>Methanobacteriota</taxon>
        <taxon>Methanomada group</taxon>
        <taxon>Methanobacteria</taxon>
        <taxon>Methanobacteriales</taxon>
        <taxon>Methanobacteriaceae</taxon>
        <taxon>Methanobrevibacter</taxon>
    </lineage>
</organism>
<name>A0A843ALR1_METAZ</name>
<proteinExistence type="predicted"/>
<evidence type="ECO:0000256" key="2">
    <source>
        <dbReference type="SAM" id="Phobius"/>
    </source>
</evidence>
<keyword evidence="2" id="KW-0812">Transmembrane</keyword>
<comment type="caution">
    <text evidence="3">The sequence shown here is derived from an EMBL/GenBank/DDBJ whole genome shotgun (WGS) entry which is preliminary data.</text>
</comment>
<evidence type="ECO:0000313" key="4">
    <source>
        <dbReference type="Proteomes" id="UP000658733"/>
    </source>
</evidence>
<keyword evidence="2" id="KW-0472">Membrane</keyword>
<feature type="region of interest" description="Disordered" evidence="1">
    <location>
        <begin position="161"/>
        <end position="216"/>
    </location>
</feature>
<feature type="compositionally biased region" description="Basic residues" evidence="1">
    <location>
        <begin position="117"/>
        <end position="127"/>
    </location>
</feature>
<feature type="compositionally biased region" description="Basic and acidic residues" evidence="1">
    <location>
        <begin position="100"/>
        <end position="116"/>
    </location>
</feature>
<evidence type="ECO:0000256" key="1">
    <source>
        <dbReference type="SAM" id="MobiDB-lite"/>
    </source>
</evidence>
<dbReference type="InterPro" id="IPR007509">
    <property type="entry name" value="DUF515"/>
</dbReference>
<reference evidence="3" key="1">
    <citation type="submission" date="2020-10" db="EMBL/GenBank/DDBJ databases">
        <title>Dehalococcoides mccartyi of a TCE/Cr reducing biochatode.</title>
        <authorList>
            <person name="Matturro B."/>
        </authorList>
    </citation>
    <scope>NUCLEOTIDE SEQUENCE</scope>
    <source>
        <strain evidence="3">Bin4</strain>
    </source>
</reference>
<protein>
    <submittedName>
        <fullName evidence="3">DUF515 domain-containing protein</fullName>
    </submittedName>
</protein>
<gene>
    <name evidence="3" type="ORF">ISP01_03585</name>
</gene>
<keyword evidence="2" id="KW-1133">Transmembrane helix</keyword>
<accession>A0A843ALR1</accession>
<feature type="transmembrane region" description="Helical" evidence="2">
    <location>
        <begin position="351"/>
        <end position="372"/>
    </location>
</feature>
<feature type="region of interest" description="Disordered" evidence="1">
    <location>
        <begin position="561"/>
        <end position="601"/>
    </location>
</feature>
<feature type="compositionally biased region" description="Low complexity" evidence="1">
    <location>
        <begin position="161"/>
        <end position="207"/>
    </location>
</feature>
<dbReference type="Pfam" id="PF04415">
    <property type="entry name" value="DUF515"/>
    <property type="match status" value="1"/>
</dbReference>
<dbReference type="Proteomes" id="UP000658733">
    <property type="component" value="Unassembled WGS sequence"/>
</dbReference>
<feature type="region of interest" description="Disordered" evidence="1">
    <location>
        <begin position="100"/>
        <end position="142"/>
    </location>
</feature>
<sequence length="739" mass="84203">MKDDGEKNNSKFDINKLKLLNKSKLSSKLKLFSRLKSFNSTSMDKLRSLKFINNLEYSFKNKNFLENKLKKNTDNNKFDKYDDVDYSDYRDYDVYGYSKYDKSNDNKEHEEHEEHKEHKKHNKRKKSDKSNNKKGYDKKNIDAIQNIKSIRKNFINNHSHSYNNLNNDLNNNSNNNSNNNLNNNQNDNLNNINSINNNSIDNPNNHNNLDKAKNNKISSDKFNHNYLDEIENINKIKLEKIESGRIKLGKVELERIKSEKNKSKRIKSQRIKSKKNIKDIKQNKYSIRRIKNLFNKSINNLNNIDNTNIKDNINASDDNISSNNPDNDISSNNINNKIRSINKDNDEPKTIIGAAIFGLIIIVVLFSSYYFLFYQPYQNDLSTAKTNKLNELNSLFNGPLALDSNVLVLTSEIELAKSPEEVKAIDVLRPATISWREYHSKQINKTKDAFNRVMLNYGTNEQGISIGSTEKNSDSSKDYSKDFSMGFNNNGNLKNIIMDVNDASLFISENDANVLSNIVFEKPDTVAVPILIDRLQAGAGLISVGSVVDIYTLSNNSYQIQPNEEDSTKESNISSNDSSNEINNQNSDSTNNNKNSNLIENSPDISGSTVLAIMRSKDSGVIDANYIKSRTLINGNDTNQIENSNSFSTDVEEMIRGSISGGYNEDHFASILNKYGLKLSDYERKSSLGEIDVQYLLLIEVPREDVSHVINNMDNIVLTIPTSNAPNWMINELKQAYSS</sequence>
<feature type="compositionally biased region" description="Low complexity" evidence="1">
    <location>
        <begin position="570"/>
        <end position="601"/>
    </location>
</feature>
<feature type="compositionally biased region" description="Basic and acidic residues" evidence="1">
    <location>
        <begin position="128"/>
        <end position="141"/>
    </location>
</feature>